<feature type="transmembrane region" description="Helical" evidence="2">
    <location>
        <begin position="425"/>
        <end position="447"/>
    </location>
</feature>
<name>A0ABU5HG45_9BACT</name>
<feature type="transmembrane region" description="Helical" evidence="2">
    <location>
        <begin position="357"/>
        <end position="375"/>
    </location>
</feature>
<evidence type="ECO:0000313" key="4">
    <source>
        <dbReference type="Proteomes" id="UP001291309"/>
    </source>
</evidence>
<proteinExistence type="predicted"/>
<comment type="caution">
    <text evidence="3">The sequence shown here is derived from an EMBL/GenBank/DDBJ whole genome shotgun (WGS) entry which is preliminary data.</text>
</comment>
<protein>
    <submittedName>
        <fullName evidence="3">Uncharacterized protein</fullName>
    </submittedName>
</protein>
<keyword evidence="4" id="KW-1185">Reference proteome</keyword>
<feature type="transmembrane region" description="Helical" evidence="2">
    <location>
        <begin position="488"/>
        <end position="506"/>
    </location>
</feature>
<sequence length="512" mass="54322">MKKLLVFVVLLALGAGAAYHFGYLDRFGLGGARTRLIPKDPALLSYFGPDTRELLLVQATELDVRLSGESQAKLKQELTDFHTKTGIHALKDVDAIAAANGFGVVRGHFDWGRLSTFLQSEGYTLTELGGVRAAVKSQAVDVALDGRYLLIGPRGALEQALARKRQGQGLEDGSPIVKALDEIGWKHALVGGVVAGSQLAALPGGVEMQVQSILGALDLNAEGFELRGTAVTGGKDEGEALHATLETMRKAFLLRMTLDPSPEARTLRESLEKATLEADAQGRVRGAIRFPYALADQASANLSRSQLPAGLQSLSLPSEDEEPAPSSPPSATPSQPTSTSTPVASVSAPVTVDWKPPVLGVLLLVVALVTMGAKARPGMFNVLFHPLFLLPFLVTTLGVFVFRWTGHAGGAFDVLALPMPEWHRFVSFPVAQTLALSAAVPMVFAILSGPVPLLRRFAAGLGVGFSAYLVVKAFAGTSLPLIPPAYTLYWYAGNALAALLMARLTIPPRRAK</sequence>
<feature type="transmembrane region" description="Helical" evidence="2">
    <location>
        <begin position="459"/>
        <end position="482"/>
    </location>
</feature>
<keyword evidence="2" id="KW-0472">Membrane</keyword>
<evidence type="ECO:0000256" key="1">
    <source>
        <dbReference type="SAM" id="MobiDB-lite"/>
    </source>
</evidence>
<reference evidence="3 4" key="1">
    <citation type="submission" date="2023-12" db="EMBL/GenBank/DDBJ databases">
        <title>the genome sequence of Hyalangium sp. s54d21.</title>
        <authorList>
            <person name="Zhang X."/>
        </authorList>
    </citation>
    <scope>NUCLEOTIDE SEQUENCE [LARGE SCALE GENOMIC DNA]</scope>
    <source>
        <strain evidence="4">s54d21</strain>
    </source>
</reference>
<keyword evidence="2" id="KW-0812">Transmembrane</keyword>
<dbReference type="EMBL" id="JAXIVS010000020">
    <property type="protein sequence ID" value="MDY7232428.1"/>
    <property type="molecule type" value="Genomic_DNA"/>
</dbReference>
<keyword evidence="2" id="KW-1133">Transmembrane helix</keyword>
<dbReference type="Proteomes" id="UP001291309">
    <property type="component" value="Unassembled WGS sequence"/>
</dbReference>
<evidence type="ECO:0000256" key="2">
    <source>
        <dbReference type="SAM" id="Phobius"/>
    </source>
</evidence>
<feature type="region of interest" description="Disordered" evidence="1">
    <location>
        <begin position="315"/>
        <end position="343"/>
    </location>
</feature>
<feature type="transmembrane region" description="Helical" evidence="2">
    <location>
        <begin position="387"/>
        <end position="405"/>
    </location>
</feature>
<feature type="compositionally biased region" description="Low complexity" evidence="1">
    <location>
        <begin position="332"/>
        <end position="343"/>
    </location>
</feature>
<evidence type="ECO:0000313" key="3">
    <source>
        <dbReference type="EMBL" id="MDY7232428.1"/>
    </source>
</evidence>
<dbReference type="RefSeq" id="WP_321551143.1">
    <property type="nucleotide sequence ID" value="NZ_JAXIVS010000020.1"/>
</dbReference>
<organism evidence="3 4">
    <name type="scientific">Hyalangium rubrum</name>
    <dbReference type="NCBI Taxonomy" id="3103134"/>
    <lineage>
        <taxon>Bacteria</taxon>
        <taxon>Pseudomonadati</taxon>
        <taxon>Myxococcota</taxon>
        <taxon>Myxococcia</taxon>
        <taxon>Myxococcales</taxon>
        <taxon>Cystobacterineae</taxon>
        <taxon>Archangiaceae</taxon>
        <taxon>Hyalangium</taxon>
    </lineage>
</organism>
<accession>A0ABU5HG45</accession>
<gene>
    <name evidence="3" type="ORF">SYV04_38935</name>
</gene>